<dbReference type="AlphaFoldDB" id="A0A7D9E615"/>
<accession>A0A7D9E615</accession>
<protein>
    <submittedName>
        <fullName evidence="3">Transient receptor potential cation channel subfamily A member 1</fullName>
    </submittedName>
</protein>
<keyword evidence="1" id="KW-0175">Coiled coil</keyword>
<evidence type="ECO:0000256" key="2">
    <source>
        <dbReference type="SAM" id="MobiDB-lite"/>
    </source>
</evidence>
<proteinExistence type="predicted"/>
<dbReference type="EMBL" id="CACRXK020003947">
    <property type="protein sequence ID" value="CAB4000870.1"/>
    <property type="molecule type" value="Genomic_DNA"/>
</dbReference>
<gene>
    <name evidence="3" type="ORF">PACLA_8A027849</name>
</gene>
<keyword evidence="3" id="KW-0675">Receptor</keyword>
<keyword evidence="4" id="KW-1185">Reference proteome</keyword>
<sequence>MNDDDDVEEFSKKYVVEKRLVTQYLEHLRELERRKKKREDSRKRANLEEKRKTFEDYNWKAIYREGKIKKLKVVVLDMYISMRNLKQSKGALKQEKVDIVSLDIAKSLVPDNRQLSDDDRDSNDQDSGDDDVVVQEIGSDEDDIDSDDDEGQIYEGDAGEEEEEKENISNLLQTTRSGRVCRTWKGRASAID</sequence>
<dbReference type="Proteomes" id="UP001152795">
    <property type="component" value="Unassembled WGS sequence"/>
</dbReference>
<evidence type="ECO:0000313" key="3">
    <source>
        <dbReference type="EMBL" id="CAB4000870.1"/>
    </source>
</evidence>
<feature type="coiled-coil region" evidence="1">
    <location>
        <begin position="21"/>
        <end position="48"/>
    </location>
</feature>
<feature type="region of interest" description="Disordered" evidence="2">
    <location>
        <begin position="111"/>
        <end position="172"/>
    </location>
</feature>
<name>A0A7D9E615_PARCT</name>
<evidence type="ECO:0000256" key="1">
    <source>
        <dbReference type="SAM" id="Coils"/>
    </source>
</evidence>
<feature type="compositionally biased region" description="Acidic residues" evidence="2">
    <location>
        <begin position="118"/>
        <end position="165"/>
    </location>
</feature>
<reference evidence="3" key="1">
    <citation type="submission" date="2020-04" db="EMBL/GenBank/DDBJ databases">
        <authorList>
            <person name="Alioto T."/>
            <person name="Alioto T."/>
            <person name="Gomez Garrido J."/>
        </authorList>
    </citation>
    <scope>NUCLEOTIDE SEQUENCE</scope>
    <source>
        <strain evidence="3">A484AB</strain>
    </source>
</reference>
<evidence type="ECO:0000313" key="4">
    <source>
        <dbReference type="Proteomes" id="UP001152795"/>
    </source>
</evidence>
<comment type="caution">
    <text evidence="3">The sequence shown here is derived from an EMBL/GenBank/DDBJ whole genome shotgun (WGS) entry which is preliminary data.</text>
</comment>
<organism evidence="3 4">
    <name type="scientific">Paramuricea clavata</name>
    <name type="common">Red gorgonian</name>
    <name type="synonym">Violescent sea-whip</name>
    <dbReference type="NCBI Taxonomy" id="317549"/>
    <lineage>
        <taxon>Eukaryota</taxon>
        <taxon>Metazoa</taxon>
        <taxon>Cnidaria</taxon>
        <taxon>Anthozoa</taxon>
        <taxon>Octocorallia</taxon>
        <taxon>Malacalcyonacea</taxon>
        <taxon>Plexauridae</taxon>
        <taxon>Paramuricea</taxon>
    </lineage>
</organism>